<keyword evidence="3" id="KW-1185">Reference proteome</keyword>
<dbReference type="Pfam" id="PF04397">
    <property type="entry name" value="LytTR"/>
    <property type="match status" value="1"/>
</dbReference>
<dbReference type="SMART" id="SM00850">
    <property type="entry name" value="LytTR"/>
    <property type="match status" value="1"/>
</dbReference>
<proteinExistence type="predicted"/>
<dbReference type="RefSeq" id="WP_159798356.1">
    <property type="nucleotide sequence ID" value="NZ_WTYM01000063.1"/>
</dbReference>
<feature type="domain" description="HTH LytTR-type" evidence="1">
    <location>
        <begin position="128"/>
        <end position="220"/>
    </location>
</feature>
<dbReference type="GO" id="GO:0003677">
    <property type="term" value="F:DNA binding"/>
    <property type="evidence" value="ECO:0007669"/>
    <property type="project" value="InterPro"/>
</dbReference>
<accession>A0A6I4T1X9</accession>
<evidence type="ECO:0000259" key="1">
    <source>
        <dbReference type="PROSITE" id="PS50930"/>
    </source>
</evidence>
<dbReference type="EMBL" id="WTYM01000063">
    <property type="protein sequence ID" value="MXO61350.1"/>
    <property type="molecule type" value="Genomic_DNA"/>
</dbReference>
<reference evidence="2 3" key="1">
    <citation type="submission" date="2019-12" db="EMBL/GenBank/DDBJ databases">
        <title>Genomic-based taxomic classification of the family Erythrobacteraceae.</title>
        <authorList>
            <person name="Xu L."/>
        </authorList>
    </citation>
    <scope>NUCLEOTIDE SEQUENCE [LARGE SCALE GENOMIC DNA]</scope>
    <source>
        <strain evidence="2 3">MCCC 1K01500</strain>
    </source>
</reference>
<organism evidence="2 3">
    <name type="scientific">Croceibacterium salegens</name>
    <dbReference type="NCBI Taxonomy" id="1737568"/>
    <lineage>
        <taxon>Bacteria</taxon>
        <taxon>Pseudomonadati</taxon>
        <taxon>Pseudomonadota</taxon>
        <taxon>Alphaproteobacteria</taxon>
        <taxon>Sphingomonadales</taxon>
        <taxon>Erythrobacteraceae</taxon>
        <taxon>Croceibacterium</taxon>
    </lineage>
</organism>
<comment type="caution">
    <text evidence="2">The sequence shown here is derived from an EMBL/GenBank/DDBJ whole genome shotgun (WGS) entry which is preliminary data.</text>
</comment>
<evidence type="ECO:0000313" key="3">
    <source>
        <dbReference type="Proteomes" id="UP000433652"/>
    </source>
</evidence>
<protein>
    <recommendedName>
        <fullName evidence="1">HTH LytTR-type domain-containing protein</fullName>
    </recommendedName>
</protein>
<name>A0A6I4T1X9_9SPHN</name>
<evidence type="ECO:0000313" key="2">
    <source>
        <dbReference type="EMBL" id="MXO61350.1"/>
    </source>
</evidence>
<dbReference type="Gene3D" id="2.40.50.1020">
    <property type="entry name" value="LytTr DNA-binding domain"/>
    <property type="match status" value="1"/>
</dbReference>
<sequence length="232" mass="25674">MKDTIAIIGSPAGEAISDPGPSLEQGAFIILCLGFAKDGDPQSIAALKQEFCDCPLVFRYVEASGAFDLVLEVAAINASSYYRWLLSITRPYPGLIVKEETSFSDEPLRDLSPDVVVWVPEGQGKVGLRRNAIDRIVAEGDYVRIHAEGDSWQVHATLQSYSDLLGEHGFARVHRSKLVRVGAIRRLKRIERRWFVELCDGSRERVARDRVAALKAALETNSPNEDSASSFR</sequence>
<dbReference type="Proteomes" id="UP000433652">
    <property type="component" value="Unassembled WGS sequence"/>
</dbReference>
<gene>
    <name evidence="2" type="ORF">GRI89_17545</name>
</gene>
<dbReference type="InterPro" id="IPR007492">
    <property type="entry name" value="LytTR_DNA-bd_dom"/>
</dbReference>
<dbReference type="AlphaFoldDB" id="A0A6I4T1X9"/>
<dbReference type="PROSITE" id="PS50930">
    <property type="entry name" value="HTH_LYTTR"/>
    <property type="match status" value="1"/>
</dbReference>
<dbReference type="OrthoDB" id="9781059at2"/>